<feature type="region of interest" description="Disordered" evidence="1">
    <location>
        <begin position="1"/>
        <end position="33"/>
    </location>
</feature>
<feature type="transmembrane region" description="Helical" evidence="2">
    <location>
        <begin position="329"/>
        <end position="345"/>
    </location>
</feature>
<keyword evidence="2" id="KW-0812">Transmembrane</keyword>
<evidence type="ECO:0008006" key="5">
    <source>
        <dbReference type="Google" id="ProtNLM"/>
    </source>
</evidence>
<gene>
    <name evidence="3" type="ORF">V8P97_06515</name>
</gene>
<feature type="transmembrane region" description="Helical" evidence="2">
    <location>
        <begin position="127"/>
        <end position="148"/>
    </location>
</feature>
<feature type="compositionally biased region" description="Polar residues" evidence="1">
    <location>
        <begin position="1"/>
        <end position="12"/>
    </location>
</feature>
<reference evidence="3 4" key="1">
    <citation type="submission" date="2024-02" db="EMBL/GenBank/DDBJ databases">
        <title>Bifidobacterium honeyensis sp. nov., isolated from the comb honey.</title>
        <authorList>
            <person name="Liu W."/>
            <person name="Li Y."/>
        </authorList>
    </citation>
    <scope>NUCLEOTIDE SEQUENCE [LARGE SCALE GENOMIC DNA]</scope>
    <source>
        <strain evidence="3 4">IMAU50988</strain>
    </source>
</reference>
<evidence type="ECO:0000256" key="1">
    <source>
        <dbReference type="SAM" id="MobiDB-lite"/>
    </source>
</evidence>
<protein>
    <recommendedName>
        <fullName evidence="5">Glycosyltransferase RgtA/B/C/D-like domain-containing protein</fullName>
    </recommendedName>
</protein>
<organism evidence="3 4">
    <name type="scientific">Bifidobacterium favimelis</name>
    <dbReference type="NCBI Taxonomy" id="3122979"/>
    <lineage>
        <taxon>Bacteria</taxon>
        <taxon>Bacillati</taxon>
        <taxon>Actinomycetota</taxon>
        <taxon>Actinomycetes</taxon>
        <taxon>Bifidobacteriales</taxon>
        <taxon>Bifidobacteriaceae</taxon>
        <taxon>Bifidobacterium</taxon>
    </lineage>
</organism>
<feature type="transmembrane region" description="Helical" evidence="2">
    <location>
        <begin position="258"/>
        <end position="277"/>
    </location>
</feature>
<name>A0ABU8ZPC6_9BIFI</name>
<feature type="transmembrane region" description="Helical" evidence="2">
    <location>
        <begin position="554"/>
        <end position="572"/>
    </location>
</feature>
<keyword evidence="4" id="KW-1185">Reference proteome</keyword>
<feature type="transmembrane region" description="Helical" evidence="2">
    <location>
        <begin position="283"/>
        <end position="301"/>
    </location>
</feature>
<accession>A0ABU8ZPC6</accession>
<evidence type="ECO:0000313" key="3">
    <source>
        <dbReference type="EMBL" id="MEK0307110.1"/>
    </source>
</evidence>
<feature type="transmembrane region" description="Helical" evidence="2">
    <location>
        <begin position="530"/>
        <end position="548"/>
    </location>
</feature>
<dbReference type="EMBL" id="JBANBB010000002">
    <property type="protein sequence ID" value="MEK0307110.1"/>
    <property type="molecule type" value="Genomic_DNA"/>
</dbReference>
<proteinExistence type="predicted"/>
<feature type="transmembrane region" description="Helical" evidence="2">
    <location>
        <begin position="500"/>
        <end position="518"/>
    </location>
</feature>
<feature type="transmembrane region" description="Helical" evidence="2">
    <location>
        <begin position="213"/>
        <end position="246"/>
    </location>
</feature>
<keyword evidence="2" id="KW-0472">Membrane</keyword>
<feature type="transmembrane region" description="Helical" evidence="2">
    <location>
        <begin position="352"/>
        <end position="372"/>
    </location>
</feature>
<evidence type="ECO:0000313" key="4">
    <source>
        <dbReference type="Proteomes" id="UP001373159"/>
    </source>
</evidence>
<keyword evidence="2" id="KW-1133">Transmembrane helix</keyword>
<sequence length="605" mass="66145">MPEGTSESSYDSTGRAGRAVVSQEPDPHAGAPAGRPARIRLWVTAFCGRAVLAIQVVVLAILAGISIVSTVRWTPADRHPHDPLLHETAPLDWQLPSLAFFCGLLLFPPILVLAGLLICKMRRRGRLFLLVSFLLVAQCVWIISLNGIRPWYPDSLMVSRGAQAWLARDWKSFSFGYCSAKQQAQCLAKDPMRRGNLNQYLSWYPFQSGSMLWFLLIFRIFGSGNFLAIQFVNAVCISLAALLICLLAERAGLDDRGTGILVVLMITCLPMVMYSSFVYANAGGFLFAILAMYLLSTALCLQGSRSIILATAAFLSGGVAVVVKSTFNILLIAIVLAALIAGIRLRRYLLALWSTVCFAAVWKAASLPLVLLQRLSGEDFGRGLPASSWIAIGLGRSKSGMPGWWHPEALDNYFTTGNDYEAMNDMAKRAIADRLGQYLGDPGRGLGFFSGKLMSEWSDPTFQTGFYAAQFDHEYRFDSGLAFHLLTDPMRSSVLSYDDVMQSVIYLFALVGLVSCLMGKHVRDGGRVGAVLMLSLGFLGGFACYIFWEAKSVYALPFYLLLLPFAAQGLSASARRLSGPAAGFRVLPGLAGHARRAKRAPKPVW</sequence>
<feature type="transmembrane region" description="Helical" evidence="2">
    <location>
        <begin position="93"/>
        <end position="118"/>
    </location>
</feature>
<evidence type="ECO:0000256" key="2">
    <source>
        <dbReference type="SAM" id="Phobius"/>
    </source>
</evidence>
<feature type="transmembrane region" description="Helical" evidence="2">
    <location>
        <begin position="50"/>
        <end position="73"/>
    </location>
</feature>
<dbReference type="RefSeq" id="WP_340469823.1">
    <property type="nucleotide sequence ID" value="NZ_JBANBB010000002.1"/>
</dbReference>
<comment type="caution">
    <text evidence="3">The sequence shown here is derived from an EMBL/GenBank/DDBJ whole genome shotgun (WGS) entry which is preliminary data.</text>
</comment>
<dbReference type="Proteomes" id="UP001373159">
    <property type="component" value="Unassembled WGS sequence"/>
</dbReference>